<dbReference type="InterPro" id="IPR050228">
    <property type="entry name" value="Carboxylesterase_BioH"/>
</dbReference>
<dbReference type="Proteomes" id="UP000642829">
    <property type="component" value="Unassembled WGS sequence"/>
</dbReference>
<dbReference type="Gene3D" id="3.40.50.1820">
    <property type="entry name" value="alpha/beta hydrolase"/>
    <property type="match status" value="1"/>
</dbReference>
<gene>
    <name evidence="2" type="ORF">GCM10007047_19990</name>
</gene>
<comment type="caution">
    <text evidence="2">The sequence shown here is derived from an EMBL/GenBank/DDBJ whole genome shotgun (WGS) entry which is preliminary data.</text>
</comment>
<dbReference type="SUPFAM" id="SSF53474">
    <property type="entry name" value="alpha/beta-Hydrolases"/>
    <property type="match status" value="1"/>
</dbReference>
<dbReference type="EMBL" id="BMXG01000011">
    <property type="protein sequence ID" value="GHC03409.1"/>
    <property type="molecule type" value="Genomic_DNA"/>
</dbReference>
<feature type="domain" description="AB hydrolase-1" evidence="1">
    <location>
        <begin position="36"/>
        <end position="274"/>
    </location>
</feature>
<reference evidence="2" key="1">
    <citation type="journal article" date="2014" name="Int. J. Syst. Evol. Microbiol.">
        <title>Complete genome sequence of Corynebacterium casei LMG S-19264T (=DSM 44701T), isolated from a smear-ripened cheese.</title>
        <authorList>
            <consortium name="US DOE Joint Genome Institute (JGI-PGF)"/>
            <person name="Walter F."/>
            <person name="Albersmeier A."/>
            <person name="Kalinowski J."/>
            <person name="Ruckert C."/>
        </authorList>
    </citation>
    <scope>NUCLEOTIDE SEQUENCE</scope>
    <source>
        <strain evidence="2">KCTC 12870</strain>
    </source>
</reference>
<organism evidence="2 3">
    <name type="scientific">Cerasicoccus arenae</name>
    <dbReference type="NCBI Taxonomy" id="424488"/>
    <lineage>
        <taxon>Bacteria</taxon>
        <taxon>Pseudomonadati</taxon>
        <taxon>Verrucomicrobiota</taxon>
        <taxon>Opitutia</taxon>
        <taxon>Puniceicoccales</taxon>
        <taxon>Cerasicoccaceae</taxon>
        <taxon>Cerasicoccus</taxon>
    </lineage>
</organism>
<dbReference type="PANTHER" id="PTHR43194">
    <property type="entry name" value="HYDROLASE ALPHA/BETA FOLD FAMILY"/>
    <property type="match status" value="1"/>
</dbReference>
<evidence type="ECO:0000313" key="2">
    <source>
        <dbReference type="EMBL" id="GHC03409.1"/>
    </source>
</evidence>
<dbReference type="RefSeq" id="WP_189514665.1">
    <property type="nucleotide sequence ID" value="NZ_BMXG01000011.1"/>
</dbReference>
<dbReference type="InterPro" id="IPR029058">
    <property type="entry name" value="AB_hydrolase_fold"/>
</dbReference>
<dbReference type="PRINTS" id="PR00111">
    <property type="entry name" value="ABHYDROLASE"/>
</dbReference>
<dbReference type="AlphaFoldDB" id="A0A8J3DAT1"/>
<dbReference type="Pfam" id="PF00561">
    <property type="entry name" value="Abhydrolase_1"/>
    <property type="match status" value="1"/>
</dbReference>
<dbReference type="PANTHER" id="PTHR43194:SF2">
    <property type="entry name" value="PEROXISOMAL MEMBRANE PROTEIN LPX1"/>
    <property type="match status" value="1"/>
</dbReference>
<name>A0A8J3DAT1_9BACT</name>
<evidence type="ECO:0000313" key="3">
    <source>
        <dbReference type="Proteomes" id="UP000642829"/>
    </source>
</evidence>
<sequence>MADLPAEIRALYPFKSHWLDIPAGRLHYVDEGQGKAVIMLHGNPTWSFFYRDLIKDLRGTHRCIAPDHIGCGLSDKPQDWTYRLQDHIDNVVALVNSLGLESFSLVVHDWGGAIGMGLAEALPSKVKRFVILNTAAFRSQRIPLRIAACKVPVFGEWIVRGLNAFAGPAAKMSVSTPLPPPVKAGFLFPYDSWANRIATHRFVADIPLKPEHPSYAALLRVEEGLAQFQERPMLIVWGQRDFCFNDHFLAEWRKRFPQAATKLFPNAGHYVLEDAGTEARTAITQFLND</sequence>
<dbReference type="InterPro" id="IPR000639">
    <property type="entry name" value="Epox_hydrolase-like"/>
</dbReference>
<accession>A0A8J3DAT1</accession>
<protein>
    <submittedName>
        <fullName evidence="2">Haloalkane dehalogenase</fullName>
    </submittedName>
</protein>
<dbReference type="InterPro" id="IPR000073">
    <property type="entry name" value="AB_hydrolase_1"/>
</dbReference>
<evidence type="ECO:0000259" key="1">
    <source>
        <dbReference type="Pfam" id="PF00561"/>
    </source>
</evidence>
<dbReference type="GO" id="GO:0003824">
    <property type="term" value="F:catalytic activity"/>
    <property type="evidence" value="ECO:0007669"/>
    <property type="project" value="InterPro"/>
</dbReference>
<keyword evidence="3" id="KW-1185">Reference proteome</keyword>
<reference evidence="2" key="2">
    <citation type="submission" date="2020-09" db="EMBL/GenBank/DDBJ databases">
        <authorList>
            <person name="Sun Q."/>
            <person name="Kim S."/>
        </authorList>
    </citation>
    <scope>NUCLEOTIDE SEQUENCE</scope>
    <source>
        <strain evidence="2">KCTC 12870</strain>
    </source>
</reference>
<dbReference type="PRINTS" id="PR00412">
    <property type="entry name" value="EPOXHYDRLASE"/>
</dbReference>
<proteinExistence type="predicted"/>